<comment type="caution">
    <text evidence="4">The sequence shown here is derived from an EMBL/GenBank/DDBJ whole genome shotgun (WGS) entry which is preliminary data.</text>
</comment>
<dbReference type="Pfam" id="PF06071">
    <property type="entry name" value="YchF-GTPase_C"/>
    <property type="match status" value="1"/>
</dbReference>
<dbReference type="Gene3D" id="3.40.50.300">
    <property type="entry name" value="P-loop containing nucleotide triphosphate hydrolases"/>
    <property type="match status" value="1"/>
</dbReference>
<evidence type="ECO:0000256" key="2">
    <source>
        <dbReference type="ARBA" id="ARBA00022840"/>
    </source>
</evidence>
<dbReference type="PANTHER" id="PTHR23305">
    <property type="entry name" value="OBG GTPASE FAMILY"/>
    <property type="match status" value="1"/>
</dbReference>
<dbReference type="InterPro" id="IPR013029">
    <property type="entry name" value="YchF_C"/>
</dbReference>
<gene>
    <name evidence="4" type="ORF">LCGC14_2715770</name>
</gene>
<dbReference type="GO" id="GO:0005737">
    <property type="term" value="C:cytoplasm"/>
    <property type="evidence" value="ECO:0007669"/>
    <property type="project" value="TreeGrafter"/>
</dbReference>
<dbReference type="GO" id="GO:0016887">
    <property type="term" value="F:ATP hydrolysis activity"/>
    <property type="evidence" value="ECO:0007669"/>
    <property type="project" value="TreeGrafter"/>
</dbReference>
<protein>
    <recommendedName>
        <fullName evidence="3">YchF C-terminal domain-containing protein</fullName>
    </recommendedName>
</protein>
<evidence type="ECO:0000313" key="4">
    <source>
        <dbReference type="EMBL" id="KKK91156.1"/>
    </source>
</evidence>
<sequence length="118" mass="12954">ATLEPDEAKEFLKEIGLKDSGLNKLIKASFNLLHLITFITTGEIETKAWTITKGTNAKIAAGKIHSDIEKGFIRAEVVSYNDLIKYSGRVGAREAGKALSQGKDYIIQDGDVILFFHS</sequence>
<reference evidence="4" key="1">
    <citation type="journal article" date="2015" name="Nature">
        <title>Complex archaea that bridge the gap between prokaryotes and eukaryotes.</title>
        <authorList>
            <person name="Spang A."/>
            <person name="Saw J.H."/>
            <person name="Jorgensen S.L."/>
            <person name="Zaremba-Niedzwiedzka K."/>
            <person name="Martijn J."/>
            <person name="Lind A.E."/>
            <person name="van Eijk R."/>
            <person name="Schleper C."/>
            <person name="Guy L."/>
            <person name="Ettema T.J."/>
        </authorList>
    </citation>
    <scope>NUCLEOTIDE SEQUENCE</scope>
</reference>
<name>A0A0F9C3A2_9ZZZZ</name>
<dbReference type="FunFam" id="3.10.20.30:FF:000001">
    <property type="entry name" value="Ribosome-binding ATPase YchF"/>
    <property type="match status" value="1"/>
</dbReference>
<organism evidence="4">
    <name type="scientific">marine sediment metagenome</name>
    <dbReference type="NCBI Taxonomy" id="412755"/>
    <lineage>
        <taxon>unclassified sequences</taxon>
        <taxon>metagenomes</taxon>
        <taxon>ecological metagenomes</taxon>
    </lineage>
</organism>
<proteinExistence type="predicted"/>
<evidence type="ECO:0000256" key="1">
    <source>
        <dbReference type="ARBA" id="ARBA00022741"/>
    </source>
</evidence>
<accession>A0A0F9C3A2</accession>
<dbReference type="Gene3D" id="3.10.20.30">
    <property type="match status" value="1"/>
</dbReference>
<evidence type="ECO:0000259" key="3">
    <source>
        <dbReference type="Pfam" id="PF06071"/>
    </source>
</evidence>
<dbReference type="AlphaFoldDB" id="A0A0F9C3A2"/>
<dbReference type="InterPro" id="IPR012675">
    <property type="entry name" value="Beta-grasp_dom_sf"/>
</dbReference>
<keyword evidence="1" id="KW-0547">Nucleotide-binding</keyword>
<keyword evidence="2" id="KW-0067">ATP-binding</keyword>
<feature type="domain" description="YchF C-terminal" evidence="3">
    <location>
        <begin position="35"/>
        <end position="115"/>
    </location>
</feature>
<feature type="non-terminal residue" evidence="4">
    <location>
        <position position="1"/>
    </location>
</feature>
<dbReference type="EMBL" id="LAZR01048776">
    <property type="protein sequence ID" value="KKK91156.1"/>
    <property type="molecule type" value="Genomic_DNA"/>
</dbReference>
<dbReference type="SUPFAM" id="SSF81271">
    <property type="entry name" value="TGS-like"/>
    <property type="match status" value="1"/>
</dbReference>
<dbReference type="PANTHER" id="PTHR23305:SF18">
    <property type="entry name" value="OBG-TYPE G DOMAIN-CONTAINING PROTEIN"/>
    <property type="match status" value="1"/>
</dbReference>
<dbReference type="GO" id="GO:0005524">
    <property type="term" value="F:ATP binding"/>
    <property type="evidence" value="ECO:0007669"/>
    <property type="project" value="UniProtKB-KW"/>
</dbReference>
<dbReference type="InterPro" id="IPR012676">
    <property type="entry name" value="TGS-like"/>
</dbReference>
<dbReference type="InterPro" id="IPR027417">
    <property type="entry name" value="P-loop_NTPase"/>
</dbReference>